<comment type="caution">
    <text evidence="2">The sequence shown here is derived from an EMBL/GenBank/DDBJ whole genome shotgun (WGS) entry which is preliminary data.</text>
</comment>
<sequence>MKKLFILITLSLFSLASFSMTDKAQKELEKALKGDYQTLRNVAFAMEQGSFGHDKNIVSACALRRVILFVNSDKADDTDYANELITCKNIHATENRQAWEIALTITKSLSN</sequence>
<feature type="chain" id="PRO_5040900770" evidence="1">
    <location>
        <begin position="20"/>
        <end position="111"/>
    </location>
</feature>
<reference evidence="2" key="1">
    <citation type="submission" date="2022-07" db="EMBL/GenBank/DDBJ databases">
        <title>Genome-based characterization of novel serogroup A variants of Pasteurella multocida.</title>
        <authorList>
            <person name="Prajapati A."/>
            <person name="Yogisharadhya R."/>
            <person name="Mohanty N."/>
            <person name="Chanda M."/>
            <person name="Mendem S.K."/>
            <person name="Siddaramappa S."/>
            <person name="Shivachandra S.B."/>
        </authorList>
    </citation>
    <scope>NUCLEOTIDE SEQUENCE</scope>
    <source>
        <strain evidence="2">NIVEDIPm19</strain>
    </source>
</reference>
<gene>
    <name evidence="2" type="ORF">NM948_11035</name>
</gene>
<accession>A0A9X3URJ2</accession>
<evidence type="ECO:0000313" key="3">
    <source>
        <dbReference type="Proteomes" id="UP001145481"/>
    </source>
</evidence>
<keyword evidence="1" id="KW-0732">Signal</keyword>
<dbReference type="EMBL" id="JANJHC010000032">
    <property type="protein sequence ID" value="MDA5624068.1"/>
    <property type="molecule type" value="Genomic_DNA"/>
</dbReference>
<evidence type="ECO:0000256" key="1">
    <source>
        <dbReference type="SAM" id="SignalP"/>
    </source>
</evidence>
<organism evidence="2 3">
    <name type="scientific">Pasteurella multocida</name>
    <dbReference type="NCBI Taxonomy" id="747"/>
    <lineage>
        <taxon>Bacteria</taxon>
        <taxon>Pseudomonadati</taxon>
        <taxon>Pseudomonadota</taxon>
        <taxon>Gammaproteobacteria</taxon>
        <taxon>Pasteurellales</taxon>
        <taxon>Pasteurellaceae</taxon>
        <taxon>Pasteurella</taxon>
    </lineage>
</organism>
<dbReference type="Proteomes" id="UP001145481">
    <property type="component" value="Unassembled WGS sequence"/>
</dbReference>
<proteinExistence type="predicted"/>
<evidence type="ECO:0000313" key="2">
    <source>
        <dbReference type="EMBL" id="MDA5624068.1"/>
    </source>
</evidence>
<feature type="signal peptide" evidence="1">
    <location>
        <begin position="1"/>
        <end position="19"/>
    </location>
</feature>
<dbReference type="AlphaFoldDB" id="A0A9X3URJ2"/>
<protein>
    <submittedName>
        <fullName evidence="2">Uncharacterized protein</fullName>
    </submittedName>
</protein>
<name>A0A9X3URJ2_PASMD</name>
<dbReference type="RefSeq" id="WP_151249240.1">
    <property type="nucleotide sequence ID" value="NZ_JADMLJ010000032.1"/>
</dbReference>